<dbReference type="Gene3D" id="3.30.70.270">
    <property type="match status" value="2"/>
</dbReference>
<dbReference type="GO" id="GO:0003964">
    <property type="term" value="F:RNA-directed DNA polymerase activity"/>
    <property type="evidence" value="ECO:0007669"/>
    <property type="project" value="UniProtKB-KW"/>
</dbReference>
<gene>
    <name evidence="19" type="ORF">A4X06_0g6722</name>
</gene>
<evidence type="ECO:0000256" key="4">
    <source>
        <dbReference type="ARBA" id="ARBA00022801"/>
    </source>
</evidence>
<feature type="domain" description="CCHC-type" evidence="16">
    <location>
        <begin position="501"/>
        <end position="517"/>
    </location>
</feature>
<keyword evidence="7" id="KW-0229">DNA integration</keyword>
<dbReference type="GO" id="GO:0015074">
    <property type="term" value="P:DNA integration"/>
    <property type="evidence" value="ECO:0007669"/>
    <property type="project" value="UniProtKB-KW"/>
</dbReference>
<dbReference type="GO" id="GO:0003677">
    <property type="term" value="F:DNA binding"/>
    <property type="evidence" value="ECO:0007669"/>
    <property type="project" value="UniProtKB-KW"/>
</dbReference>
<dbReference type="Gene3D" id="3.10.20.370">
    <property type="match status" value="1"/>
</dbReference>
<evidence type="ECO:0000256" key="6">
    <source>
        <dbReference type="ARBA" id="ARBA00022884"/>
    </source>
</evidence>
<keyword evidence="10" id="KW-0238">DNA-binding</keyword>
<dbReference type="SUPFAM" id="SSF53098">
    <property type="entry name" value="Ribonuclease H-like"/>
    <property type="match status" value="1"/>
</dbReference>
<comment type="caution">
    <text evidence="19">The sequence shown here is derived from an EMBL/GenBank/DDBJ whole genome shotgun (WGS) entry which is preliminary data.</text>
</comment>
<keyword evidence="3" id="KW-0064">Aspartyl protease</keyword>
<feature type="domain" description="Integrase catalytic" evidence="18">
    <location>
        <begin position="1652"/>
        <end position="1815"/>
    </location>
</feature>
<dbReference type="GO" id="GO:0006310">
    <property type="term" value="P:DNA recombination"/>
    <property type="evidence" value="ECO:0007669"/>
    <property type="project" value="UniProtKB-KW"/>
</dbReference>
<feature type="compositionally biased region" description="Polar residues" evidence="15">
    <location>
        <begin position="27"/>
        <end position="43"/>
    </location>
</feature>
<dbReference type="InterPro" id="IPR000477">
    <property type="entry name" value="RT_dom"/>
</dbReference>
<dbReference type="InterPro" id="IPR001878">
    <property type="entry name" value="Znf_CCHC"/>
</dbReference>
<keyword evidence="12" id="KW-0511">Multifunctional enzyme</keyword>
<evidence type="ECO:0000256" key="8">
    <source>
        <dbReference type="ARBA" id="ARBA00022918"/>
    </source>
</evidence>
<dbReference type="Pfam" id="PF00078">
    <property type="entry name" value="RVT_1"/>
    <property type="match status" value="1"/>
</dbReference>
<dbReference type="InterPro" id="IPR041588">
    <property type="entry name" value="Integrase_H2C2"/>
</dbReference>
<feature type="compositionally biased region" description="Polar residues" evidence="15">
    <location>
        <begin position="1"/>
        <end position="11"/>
    </location>
</feature>
<dbReference type="FunFam" id="3.30.420.10:FF:000032">
    <property type="entry name" value="Retrovirus-related Pol polyprotein from transposon 297-like Protein"/>
    <property type="match status" value="1"/>
</dbReference>
<dbReference type="CDD" id="cd01647">
    <property type="entry name" value="RT_LTR"/>
    <property type="match status" value="1"/>
</dbReference>
<reference evidence="19" key="1">
    <citation type="submission" date="2016-04" db="EMBL/GenBank/DDBJ databases">
        <authorList>
            <person name="Nguyen H.D."/>
            <person name="Samba Siva P."/>
            <person name="Cullis J."/>
            <person name="Levesque C.A."/>
            <person name="Hambleton S."/>
        </authorList>
    </citation>
    <scope>NUCLEOTIDE SEQUENCE</scope>
    <source>
        <strain evidence="19">DAOMC 236426</strain>
    </source>
</reference>
<evidence type="ECO:0000259" key="18">
    <source>
        <dbReference type="PROSITE" id="PS50994"/>
    </source>
</evidence>
<evidence type="ECO:0000256" key="5">
    <source>
        <dbReference type="ARBA" id="ARBA00022842"/>
    </source>
</evidence>
<keyword evidence="1" id="KW-0645">Protease</keyword>
<dbReference type="InterPro" id="IPR043128">
    <property type="entry name" value="Rev_trsase/Diguanyl_cyclase"/>
</dbReference>
<protein>
    <recommendedName>
        <fullName evidence="21">Reverse transcriptase</fullName>
    </recommendedName>
</protein>
<dbReference type="Pfam" id="PF24626">
    <property type="entry name" value="SH3_Tf2-1"/>
    <property type="match status" value="1"/>
</dbReference>
<dbReference type="PANTHER" id="PTHR37984:SF5">
    <property type="entry name" value="PROTEIN NYNRIN-LIKE"/>
    <property type="match status" value="1"/>
</dbReference>
<evidence type="ECO:0000256" key="10">
    <source>
        <dbReference type="ARBA" id="ARBA00023125"/>
    </source>
</evidence>
<keyword evidence="14" id="KW-0175">Coiled coil</keyword>
<dbReference type="FunFam" id="3.30.70.270:FF:000020">
    <property type="entry name" value="Transposon Tf2-6 polyprotein-like Protein"/>
    <property type="match status" value="1"/>
</dbReference>
<dbReference type="SUPFAM" id="SSF56672">
    <property type="entry name" value="DNA/RNA polymerases"/>
    <property type="match status" value="1"/>
</dbReference>
<feature type="coiled-coil region" evidence="14">
    <location>
        <begin position="1835"/>
        <end position="1862"/>
    </location>
</feature>
<evidence type="ECO:0000256" key="9">
    <source>
        <dbReference type="ARBA" id="ARBA00022932"/>
    </source>
</evidence>
<dbReference type="CDD" id="cd09274">
    <property type="entry name" value="RNase_HI_RT_Ty3"/>
    <property type="match status" value="1"/>
</dbReference>
<dbReference type="InterPro" id="IPR036397">
    <property type="entry name" value="RNaseH_sf"/>
</dbReference>
<dbReference type="InterPro" id="IPR043502">
    <property type="entry name" value="DNA/RNA_pol_sf"/>
</dbReference>
<keyword evidence="5" id="KW-0460">Magnesium</keyword>
<feature type="region of interest" description="Disordered" evidence="15">
    <location>
        <begin position="199"/>
        <end position="245"/>
    </location>
</feature>
<evidence type="ECO:0000313" key="20">
    <source>
        <dbReference type="Proteomes" id="UP000077684"/>
    </source>
</evidence>
<dbReference type="Pfam" id="PF17921">
    <property type="entry name" value="Integrase_H2C2"/>
    <property type="match status" value="1"/>
</dbReference>
<feature type="domain" description="Reverse transcriptase" evidence="17">
    <location>
        <begin position="989"/>
        <end position="1167"/>
    </location>
</feature>
<dbReference type="Gene3D" id="3.10.10.10">
    <property type="entry name" value="HIV Type 1 Reverse Transcriptase, subunit A, domain 1"/>
    <property type="match status" value="1"/>
</dbReference>
<keyword evidence="4" id="KW-0378">Hydrolase</keyword>
<dbReference type="GO" id="GO:0005634">
    <property type="term" value="C:nucleus"/>
    <property type="evidence" value="ECO:0007669"/>
    <property type="project" value="UniProtKB-ARBA"/>
</dbReference>
<dbReference type="Proteomes" id="UP000077684">
    <property type="component" value="Unassembled WGS sequence"/>
</dbReference>
<evidence type="ECO:0000256" key="11">
    <source>
        <dbReference type="ARBA" id="ARBA00023172"/>
    </source>
</evidence>
<keyword evidence="8" id="KW-0695">RNA-directed DNA polymerase</keyword>
<evidence type="ECO:0000256" key="13">
    <source>
        <dbReference type="PROSITE-ProRule" id="PRU00047"/>
    </source>
</evidence>
<keyword evidence="9" id="KW-0548">Nucleotidyltransferase</keyword>
<dbReference type="InterPro" id="IPR041577">
    <property type="entry name" value="RT_RNaseH_2"/>
</dbReference>
<evidence type="ECO:0000256" key="1">
    <source>
        <dbReference type="ARBA" id="ARBA00022670"/>
    </source>
</evidence>
<dbReference type="PROSITE" id="PS50158">
    <property type="entry name" value="ZF_CCHC"/>
    <property type="match status" value="1"/>
</dbReference>
<dbReference type="PANTHER" id="PTHR37984">
    <property type="entry name" value="PROTEIN CBG26694"/>
    <property type="match status" value="1"/>
</dbReference>
<evidence type="ECO:0008006" key="21">
    <source>
        <dbReference type="Google" id="ProtNLM"/>
    </source>
</evidence>
<proteinExistence type="predicted"/>
<dbReference type="GO" id="GO:0006508">
    <property type="term" value="P:proteolysis"/>
    <property type="evidence" value="ECO:0007669"/>
    <property type="project" value="UniProtKB-KW"/>
</dbReference>
<dbReference type="GO" id="GO:0003887">
    <property type="term" value="F:DNA-directed DNA polymerase activity"/>
    <property type="evidence" value="ECO:0007669"/>
    <property type="project" value="UniProtKB-KW"/>
</dbReference>
<feature type="compositionally biased region" description="Basic and acidic residues" evidence="15">
    <location>
        <begin position="44"/>
        <end position="56"/>
    </location>
</feature>
<evidence type="ECO:0000259" key="17">
    <source>
        <dbReference type="PROSITE" id="PS50878"/>
    </source>
</evidence>
<dbReference type="Pfam" id="PF17919">
    <property type="entry name" value="RT_RNaseH_2"/>
    <property type="match status" value="1"/>
</dbReference>
<evidence type="ECO:0000256" key="12">
    <source>
        <dbReference type="ARBA" id="ARBA00023268"/>
    </source>
</evidence>
<evidence type="ECO:0000256" key="15">
    <source>
        <dbReference type="SAM" id="MobiDB-lite"/>
    </source>
</evidence>
<organism evidence="19 20">
    <name type="scientific">Tilletia controversa</name>
    <name type="common">dwarf bunt fungus</name>
    <dbReference type="NCBI Taxonomy" id="13291"/>
    <lineage>
        <taxon>Eukaryota</taxon>
        <taxon>Fungi</taxon>
        <taxon>Dikarya</taxon>
        <taxon>Basidiomycota</taxon>
        <taxon>Ustilaginomycotina</taxon>
        <taxon>Exobasidiomycetes</taxon>
        <taxon>Tilletiales</taxon>
        <taxon>Tilletiaceae</taxon>
        <taxon>Tilletia</taxon>
    </lineage>
</organism>
<evidence type="ECO:0000256" key="2">
    <source>
        <dbReference type="ARBA" id="ARBA00022723"/>
    </source>
</evidence>
<keyword evidence="20" id="KW-1185">Reference proteome</keyword>
<dbReference type="PROSITE" id="PS50878">
    <property type="entry name" value="RT_POL"/>
    <property type="match status" value="1"/>
</dbReference>
<keyword evidence="9" id="KW-0808">Transferase</keyword>
<keyword evidence="11" id="KW-0233">DNA recombination</keyword>
<dbReference type="InterPro" id="IPR012337">
    <property type="entry name" value="RNaseH-like_sf"/>
</dbReference>
<keyword evidence="13" id="KW-0862">Zinc</keyword>
<evidence type="ECO:0000256" key="14">
    <source>
        <dbReference type="SAM" id="Coils"/>
    </source>
</evidence>
<keyword evidence="9" id="KW-0239">DNA-directed DNA polymerase</keyword>
<dbReference type="GO" id="GO:0004190">
    <property type="term" value="F:aspartic-type endopeptidase activity"/>
    <property type="evidence" value="ECO:0007669"/>
    <property type="project" value="UniProtKB-KW"/>
</dbReference>
<feature type="region of interest" description="Disordered" evidence="15">
    <location>
        <begin position="1462"/>
        <end position="1550"/>
    </location>
</feature>
<feature type="compositionally biased region" description="Polar residues" evidence="15">
    <location>
        <begin position="1537"/>
        <end position="1546"/>
    </location>
</feature>
<dbReference type="PROSITE" id="PS50994">
    <property type="entry name" value="INTEGRASE"/>
    <property type="match status" value="1"/>
</dbReference>
<sequence length="2069" mass="232290">MLNNPKETASNIPRRPTGVGTGGLLTRSASASFPTSSQQSTPRNDGRDRGQKRSTPDEYAVGAAIGNPSATALGDAAVSAEEEETRTADDNAAEDDSLTTDEVQRLLLLSGQRTNQEVRRLLTDSERRHQRLVEESEHRQREQMELFQAQNAQLQARTDQLLEALRVAQTLNARTSTEPLVEETPFGRRRPRFSTASNLVFGDEDTPLGTSLPHRPLPPHLVPQTPQTTATSRWDDRSPHPRAAKSKEMGIFRPEEGQTAYSWWQGLMQYKSYSKIPDTEIFMGLPGCFESGRAKEFFNELKPQPATLEEFRHRLFAYFNRNESLVRSEAFGRQFKPDEEKLEQYLDDKYRLFSELFVSRLSNRGRPGFSFASDAIMTKDTVADVITDVHEGLPETWSLWLDGVRDNAEDWPQYRSAMLAKEHRTRVALKTLGRALVPLAPTPRSSGPHRPTPVATAPATPVPIAFASQVSRPGQPASQFRRPARTTEEEAVYRLDIKLGRCFNCHTADHAKRDCPRLHSAVNTVRQLLTSLETEQDDEVVSHLVRSVGTLMMDTRVSDHTSDLRGLTDDDDDVSRVRRARRVSVSLIDSSHDPFVHVRATTAEQVIELPGRRHRDVVAHKVAVHVGDDKERLELHVDGGSPLSMITSRALRTISPDAEILPPEPLQIKGYRGDESQRPSGVVVLPICFPTSNGTPVVKYQFEFHVVDECTGGWILGVDNMKADGIDALSKRERLVFEHRPDAEVPLRKATSKQTVVGCPNHLLCARRTTISAHTARLVEIDPVTIDRVVQPWWFTPEAPTGFVKVPSCVIGPSTKGIEVFNTSDVDVEFQEGDVLGETTPFSGALGSVEELGDAILRTRGATVPQLSRSLHEWKKETSEQTIRRVVFTNAEPDGGDVLPELDMPAPKDRLQTVSCSSKLSGDQRARLAKVLEAHAVWPTPRRPLGLYEYGEVSLRLREGQENWTHAEPPRRTSPAQKDVIDETIREHDALGISEPSQGPYASGVVLVQQRDKIRFCNDYRPLNKVTVDDYYAMPTIDAIYDELGGARFFTVVDANKGYYQFLLDQESRDLTGFITFRGLRRYRRLPFGLKQAPSWLQRAMDRILGSARWVFALAYLDDVVIYTKTFGEHLEHLDSILAAIERAGLTISPSKCRFAFDSVALLGYRVSSLGLMTDPEKLRAVREFPEPTNAVEARRFFAMAAWYRRFITGFAGRAQPINKSFVNDVFVWGSEEKKAFEDIKSAVSDTPILKSPNFREPFILSVDASIKGLGGVLSQEDEAGVERPILFISRQTTDGEKKYAPTHLELAPIWWCVRKLQHYIDGSRVEVRTDHNALRWLWDLKPSDIHETRVQKFKMALTPLENKITITYNKGQNNVVADALSRAPLPPRSHSEEESDLSFTAREYQRMDSVSIAAAADRVVRAITTVALHNDELASWSHAYAADPRWRRIWRRALTRYESGALDTVANPPQPQESRPQAKPPASESLTEDGDKNSVGGEDAEESVVSEESVVGEEPEAEAKVPVAGSEPEDKAKTPSPAQQSSTRTLRPRTIMAVHRSNDDELYFVREGLLFVKIKEGVRLCVPVPKLNELIHEYHASIRSGHPSVERTITAMSDHIFAHDLAQRVAAHVRVCYECQVNKAHRHKQYGDMQPIITPHKVFDTQAMDFITGLPKSKRGYDSILVVADKYTRFAFFLPNRTTDTAEMVASLFLERVFPITGLPKAIISDRDAKFTSQFWSALMKNLDIKLRMSTAYHPQTDGLVERLNAQLETMLRHYVAIDQHDWDLKLAALSMAYNSQRQESTKQSPYLMAFGRDPVLFPLKTLTTMVDPAGMKVTDLFAIHEDAQQEMELAQERQRRAYNARHQPMEFAVGDHVLIDLKNYRIRLDPTDQARVKLEARYGGPFPVKARVGRLAYELDVPSWFRAHPVLPVTALEPFKGDPAKSTPRPQAGIAAEGGSDELRVESFLGRRPTSLLGGKRFDYLVKWRGPAPTWQSDDRLPHLETFRKAFEARARIELGNTRLRHHSTIILPEGRARALELENIPDSSDATLARTLSSSLGGDVVASSST</sequence>
<keyword evidence="6" id="KW-0694">RNA-binding</keyword>
<name>A0A8X7MN56_9BASI</name>
<dbReference type="InterPro" id="IPR056924">
    <property type="entry name" value="SH3_Tf2-1"/>
</dbReference>
<reference evidence="19" key="2">
    <citation type="journal article" date="2019" name="IMA Fungus">
        <title>Genome sequencing and comparison of five Tilletia species to identify candidate genes for the detection of regulated species infecting wheat.</title>
        <authorList>
            <person name="Nguyen H.D.T."/>
            <person name="Sultana T."/>
            <person name="Kesanakurti P."/>
            <person name="Hambleton S."/>
        </authorList>
    </citation>
    <scope>NUCLEOTIDE SEQUENCE</scope>
    <source>
        <strain evidence="19">DAOMC 236426</strain>
    </source>
</reference>
<dbReference type="GO" id="GO:0003723">
    <property type="term" value="F:RNA binding"/>
    <property type="evidence" value="ECO:0007669"/>
    <property type="project" value="UniProtKB-KW"/>
</dbReference>
<keyword evidence="2" id="KW-0479">Metal-binding</keyword>
<evidence type="ECO:0000259" key="16">
    <source>
        <dbReference type="PROSITE" id="PS50158"/>
    </source>
</evidence>
<dbReference type="InterPro" id="IPR001584">
    <property type="entry name" value="Integrase_cat-core"/>
</dbReference>
<feature type="compositionally biased region" description="Acidic residues" evidence="15">
    <location>
        <begin position="1499"/>
        <end position="1517"/>
    </location>
</feature>
<dbReference type="GO" id="GO:0008270">
    <property type="term" value="F:zinc ion binding"/>
    <property type="evidence" value="ECO:0007669"/>
    <property type="project" value="UniProtKB-KW"/>
</dbReference>
<dbReference type="Gene3D" id="3.30.420.10">
    <property type="entry name" value="Ribonuclease H-like superfamily/Ribonuclease H"/>
    <property type="match status" value="1"/>
</dbReference>
<accession>A0A8X7MN56</accession>
<evidence type="ECO:0000256" key="3">
    <source>
        <dbReference type="ARBA" id="ARBA00022750"/>
    </source>
</evidence>
<evidence type="ECO:0000256" key="7">
    <source>
        <dbReference type="ARBA" id="ARBA00022908"/>
    </source>
</evidence>
<feature type="compositionally biased region" description="Basic and acidic residues" evidence="15">
    <location>
        <begin position="233"/>
        <end position="245"/>
    </location>
</feature>
<feature type="region of interest" description="Disordered" evidence="15">
    <location>
        <begin position="1"/>
        <end position="99"/>
    </location>
</feature>
<dbReference type="InterPro" id="IPR050951">
    <property type="entry name" value="Retrovirus_Pol_polyprotein"/>
</dbReference>
<dbReference type="EMBL" id="LWDE02001021">
    <property type="protein sequence ID" value="KAE8242858.1"/>
    <property type="molecule type" value="Genomic_DNA"/>
</dbReference>
<evidence type="ECO:0000313" key="19">
    <source>
        <dbReference type="EMBL" id="KAE8242858.1"/>
    </source>
</evidence>
<feature type="coiled-coil region" evidence="14">
    <location>
        <begin position="115"/>
        <end position="164"/>
    </location>
</feature>
<keyword evidence="13" id="KW-0863">Zinc-finger</keyword>
<dbReference type="Gene3D" id="1.10.340.70">
    <property type="match status" value="1"/>
</dbReference>